<evidence type="ECO:0000256" key="14">
    <source>
        <dbReference type="PIRSR" id="PIRSR004911-1"/>
    </source>
</evidence>
<dbReference type="PROSITE" id="PS51918">
    <property type="entry name" value="RADICAL_SAM"/>
    <property type="match status" value="1"/>
</dbReference>
<evidence type="ECO:0000256" key="15">
    <source>
        <dbReference type="PIRSR" id="PIRSR603739-50"/>
    </source>
</evidence>
<feature type="domain" description="Radical SAM core" evidence="16">
    <location>
        <begin position="108"/>
        <end position="331"/>
    </location>
</feature>
<evidence type="ECO:0000256" key="9">
    <source>
        <dbReference type="ARBA" id="ARBA00022898"/>
    </source>
</evidence>
<keyword evidence="18" id="KW-1185">Reference proteome</keyword>
<evidence type="ECO:0000256" key="2">
    <source>
        <dbReference type="ARBA" id="ARBA00001933"/>
    </source>
</evidence>
<evidence type="ECO:0000256" key="10">
    <source>
        <dbReference type="ARBA" id="ARBA00023004"/>
    </source>
</evidence>
<feature type="binding site" evidence="14">
    <location>
        <position position="126"/>
    </location>
    <ligand>
        <name>[4Fe-4S] cluster</name>
        <dbReference type="ChEBI" id="CHEBI:49883"/>
        <note>4Fe-4S-S-AdoMet</note>
    </ligand>
</feature>
<dbReference type="NCBIfam" id="TIGR03821">
    <property type="entry name" value="EFP_modif_epmB"/>
    <property type="match status" value="1"/>
</dbReference>
<evidence type="ECO:0000256" key="7">
    <source>
        <dbReference type="ARBA" id="ARBA00022691"/>
    </source>
</evidence>
<dbReference type="EMBL" id="QGLO01000004">
    <property type="protein sequence ID" value="PXY91155.1"/>
    <property type="molecule type" value="Genomic_DNA"/>
</dbReference>
<evidence type="ECO:0000256" key="5">
    <source>
        <dbReference type="ARBA" id="ARBA00022363"/>
    </source>
</evidence>
<evidence type="ECO:0000259" key="16">
    <source>
        <dbReference type="PROSITE" id="PS51918"/>
    </source>
</evidence>
<dbReference type="Proteomes" id="UP000247673">
    <property type="component" value="Unassembled WGS sequence"/>
</dbReference>
<dbReference type="Gene3D" id="3.20.20.70">
    <property type="entry name" value="Aldolase class I"/>
    <property type="match status" value="1"/>
</dbReference>
<dbReference type="AlphaFoldDB" id="A0A2V4DMG5"/>
<feature type="modified residue" description="N6-(pyridoxal phosphate)lysine" evidence="15">
    <location>
        <position position="334"/>
    </location>
</feature>
<evidence type="ECO:0000256" key="12">
    <source>
        <dbReference type="ARBA" id="ARBA00023235"/>
    </source>
</evidence>
<dbReference type="PANTHER" id="PTHR30538:SF1">
    <property type="entry name" value="L-LYSINE 2,3-AMINOMUTASE"/>
    <property type="match status" value="1"/>
</dbReference>
<evidence type="ECO:0000256" key="1">
    <source>
        <dbReference type="ARBA" id="ARBA00001352"/>
    </source>
</evidence>
<dbReference type="InterPro" id="IPR058240">
    <property type="entry name" value="rSAM_sf"/>
</dbReference>
<comment type="cofactor">
    <cofactor evidence="3">
        <name>[4Fe-4S] cluster</name>
        <dbReference type="ChEBI" id="CHEBI:49883"/>
    </cofactor>
</comment>
<keyword evidence="12" id="KW-0413">Isomerase</keyword>
<dbReference type="InterPro" id="IPR003739">
    <property type="entry name" value="Lys_aminomutase/Glu_NH3_mut"/>
</dbReference>
<dbReference type="SFLD" id="SFLDF00314">
    <property type="entry name" value="L-lysine_2_3-aminomutase_(yjeK"/>
    <property type="match status" value="1"/>
</dbReference>
<dbReference type="PIRSF" id="PIRSF004911">
    <property type="entry name" value="DUF160"/>
    <property type="match status" value="1"/>
</dbReference>
<evidence type="ECO:0000313" key="17">
    <source>
        <dbReference type="EMBL" id="PXY91155.1"/>
    </source>
</evidence>
<dbReference type="OrthoDB" id="9770937at2"/>
<evidence type="ECO:0000256" key="6">
    <source>
        <dbReference type="ARBA" id="ARBA00022485"/>
    </source>
</evidence>
<dbReference type="InterPro" id="IPR022462">
    <property type="entry name" value="EpmB"/>
</dbReference>
<keyword evidence="9 15" id="KW-0663">Pyridoxal phosphate</keyword>
<comment type="similarity">
    <text evidence="4">Belongs to the radical SAM superfamily. KamA family.</text>
</comment>
<comment type="catalytic activity">
    <reaction evidence="1">
        <text>L-lysine = D-beta-lysine</text>
        <dbReference type="Rhea" id="RHEA:44148"/>
        <dbReference type="ChEBI" id="CHEBI:32551"/>
        <dbReference type="ChEBI" id="CHEBI:84138"/>
    </reaction>
</comment>
<evidence type="ECO:0000256" key="8">
    <source>
        <dbReference type="ARBA" id="ARBA00022723"/>
    </source>
</evidence>
<keyword evidence="7" id="KW-0949">S-adenosyl-L-methionine</keyword>
<evidence type="ECO:0000313" key="18">
    <source>
        <dbReference type="Proteomes" id="UP000247673"/>
    </source>
</evidence>
<accession>A0A2V4DMG5</accession>
<dbReference type="GO" id="GO:0051539">
    <property type="term" value="F:4 iron, 4 sulfur cluster binding"/>
    <property type="evidence" value="ECO:0007669"/>
    <property type="project" value="UniProtKB-KW"/>
</dbReference>
<feature type="binding site" evidence="14">
    <location>
        <position position="129"/>
    </location>
    <ligand>
        <name>[4Fe-4S] cluster</name>
        <dbReference type="ChEBI" id="CHEBI:49883"/>
        <note>4Fe-4S-S-AdoMet</note>
    </ligand>
</feature>
<dbReference type="SFLD" id="SFLDG01070">
    <property type="entry name" value="PLP-dependent"/>
    <property type="match status" value="1"/>
</dbReference>
<evidence type="ECO:0000256" key="4">
    <source>
        <dbReference type="ARBA" id="ARBA00008703"/>
    </source>
</evidence>
<comment type="cofactor">
    <cofactor evidence="2 15">
        <name>pyridoxal 5'-phosphate</name>
        <dbReference type="ChEBI" id="CHEBI:597326"/>
    </cofactor>
</comment>
<dbReference type="CDD" id="cd01335">
    <property type="entry name" value="Radical_SAM"/>
    <property type="match status" value="1"/>
</dbReference>
<protein>
    <recommendedName>
        <fullName evidence="5">L-lysine 2,3-aminomutase</fullName>
    </recommendedName>
    <alternativeName>
        <fullName evidence="13">EF-P post-translational modification enzyme B</fullName>
    </alternativeName>
</protein>
<evidence type="ECO:0000256" key="11">
    <source>
        <dbReference type="ARBA" id="ARBA00023014"/>
    </source>
</evidence>
<feature type="binding site" evidence="14">
    <location>
        <position position="122"/>
    </location>
    <ligand>
        <name>[4Fe-4S] cluster</name>
        <dbReference type="ChEBI" id="CHEBI:49883"/>
        <note>4Fe-4S-S-AdoMet</note>
    </ligand>
</feature>
<sequence length="341" mass="38919">MSHIIQQNIEQPNKDEWIFELANVVTDIKKLYRCLNLDPEAISLPMLQARKQFPLRVPMAFINRMKKGDSQDPLLLQVLCDEKELINVAGFSEDPLEEQNNTIPGLLHKYHNRALLMIKTACAINCRYCFRRHFPYHDNQGTKKNLGAALEYIASHPELDEIILSGGDPLMAKDHEMAFLITELEKIPHIKRLRIHSRLAVVIPNRITSELCRLFAKTRLQIVLVTHINHPNEIDDNVTNAIKRLKEHQVTVLNQSVLLKKVNDDADVLACLSNKLFSIGILPYYIHLLDKVQGAAHFLVDDDNAKQIMRQLAKNVSGYLVPKLAREIGGEKSKRVIAIND</sequence>
<keyword evidence="6 14" id="KW-0004">4Fe-4S</keyword>
<keyword evidence="11 14" id="KW-0411">Iron-sulfur</keyword>
<comment type="caution">
    <text evidence="17">The sequence shown here is derived from an EMBL/GenBank/DDBJ whole genome shotgun (WGS) entry which is preliminary data.</text>
</comment>
<dbReference type="GO" id="GO:0046872">
    <property type="term" value="F:metal ion binding"/>
    <property type="evidence" value="ECO:0007669"/>
    <property type="project" value="UniProtKB-KW"/>
</dbReference>
<dbReference type="PANTHER" id="PTHR30538">
    <property type="entry name" value="LYSINE 2,3-AMINOMUTASE-RELATED"/>
    <property type="match status" value="1"/>
</dbReference>
<gene>
    <name evidence="17" type="primary">epmB</name>
    <name evidence="17" type="ORF">DKK78_02120</name>
</gene>
<keyword evidence="8 14" id="KW-0479">Metal-binding</keyword>
<keyword evidence="10" id="KW-0408">Iron</keyword>
<dbReference type="InterPro" id="IPR007197">
    <property type="entry name" value="rSAM"/>
</dbReference>
<reference evidence="17 18" key="1">
    <citation type="submission" date="2018-05" db="EMBL/GenBank/DDBJ databases">
        <title>Reference genomes for bee gut microbiota database.</title>
        <authorList>
            <person name="Ellegaard K.M."/>
        </authorList>
    </citation>
    <scope>NUCLEOTIDE SEQUENCE [LARGE SCALE GENOMIC DNA]</scope>
    <source>
        <strain evidence="17 18">ESL0172</strain>
    </source>
</reference>
<dbReference type="GO" id="GO:0016853">
    <property type="term" value="F:isomerase activity"/>
    <property type="evidence" value="ECO:0007669"/>
    <property type="project" value="UniProtKB-KW"/>
</dbReference>
<organism evidence="17 18">
    <name type="scientific">Gilliamella apis</name>
    <dbReference type="NCBI Taxonomy" id="1970738"/>
    <lineage>
        <taxon>Bacteria</taxon>
        <taxon>Pseudomonadati</taxon>
        <taxon>Pseudomonadota</taxon>
        <taxon>Gammaproteobacteria</taxon>
        <taxon>Orbales</taxon>
        <taxon>Orbaceae</taxon>
        <taxon>Gilliamella</taxon>
    </lineage>
</organism>
<proteinExistence type="inferred from homology"/>
<dbReference type="RefSeq" id="WP_110447159.1">
    <property type="nucleotide sequence ID" value="NZ_CP132381.1"/>
</dbReference>
<dbReference type="SFLD" id="SFLDS00029">
    <property type="entry name" value="Radical_SAM"/>
    <property type="match status" value="1"/>
</dbReference>
<dbReference type="NCBIfam" id="TIGR00238">
    <property type="entry name" value="KamA family radical SAM protein"/>
    <property type="match status" value="1"/>
</dbReference>
<dbReference type="SUPFAM" id="SSF102114">
    <property type="entry name" value="Radical SAM enzymes"/>
    <property type="match status" value="1"/>
</dbReference>
<dbReference type="InterPro" id="IPR013785">
    <property type="entry name" value="Aldolase_TIM"/>
</dbReference>
<dbReference type="Pfam" id="PF04055">
    <property type="entry name" value="Radical_SAM"/>
    <property type="match status" value="1"/>
</dbReference>
<evidence type="ECO:0000256" key="13">
    <source>
        <dbReference type="ARBA" id="ARBA00030756"/>
    </source>
</evidence>
<evidence type="ECO:0000256" key="3">
    <source>
        <dbReference type="ARBA" id="ARBA00001966"/>
    </source>
</evidence>
<name>A0A2V4DMG5_9GAMM</name>